<dbReference type="Pfam" id="PF12836">
    <property type="entry name" value="HHH_3"/>
    <property type="match status" value="1"/>
</dbReference>
<dbReference type="GO" id="GO:0015628">
    <property type="term" value="P:protein secretion by the type II secretion system"/>
    <property type="evidence" value="ECO:0007669"/>
    <property type="project" value="TreeGrafter"/>
</dbReference>
<dbReference type="Proteomes" id="UP000198964">
    <property type="component" value="Unassembled WGS sequence"/>
</dbReference>
<evidence type="ECO:0000313" key="2">
    <source>
        <dbReference type="EMBL" id="SFF75572.1"/>
    </source>
</evidence>
<sequence>MRFRNVIREYFTFTRNERLGIIVLLVLIGLGIAANQLVFYFEKPAKIDPDELDELMLVLDKRRKDEQRAKGVLFTFDPNTIDSLALDSLKLPLRIKRNLLKYRDKGGRFYKAADFGKLYGVTDSIYAQFEPYIVVEKTFSHKKVPKEITREKDVLSDKSKKRYQAPVHHEKEMPDLIELNLATPEELVILYGIGEVLSKRIVKYRNLLGGFASLEQLNEVYGLKPETIKKILPYLELDTSLVAQININFAETKELARHPYITWDMARALVDFRSANGFIHDLQLVRLNGLINDQDFRRISPYLKTKE</sequence>
<dbReference type="Gene3D" id="1.10.150.320">
    <property type="entry name" value="Photosystem II 12 kDa extrinsic protein"/>
    <property type="match status" value="1"/>
</dbReference>
<dbReference type="GO" id="GO:0015627">
    <property type="term" value="C:type II protein secretion system complex"/>
    <property type="evidence" value="ECO:0007669"/>
    <property type="project" value="TreeGrafter"/>
</dbReference>
<dbReference type="RefSeq" id="WP_093921463.1">
    <property type="nucleotide sequence ID" value="NZ_FONW01000015.1"/>
</dbReference>
<dbReference type="InterPro" id="IPR051675">
    <property type="entry name" value="Endo/Exo/Phosphatase_dom_1"/>
</dbReference>
<dbReference type="AlphaFoldDB" id="A0A1I2L886"/>
<keyword evidence="1" id="KW-1133">Transmembrane helix</keyword>
<keyword evidence="3" id="KW-1185">Reference proteome</keyword>
<reference evidence="2 3" key="1">
    <citation type="submission" date="2016-10" db="EMBL/GenBank/DDBJ databases">
        <authorList>
            <person name="de Groot N.N."/>
        </authorList>
    </citation>
    <scope>NUCLEOTIDE SEQUENCE [LARGE SCALE GENOMIC DNA]</scope>
    <source>
        <strain evidence="2 3">CGMCC 1.9156</strain>
    </source>
</reference>
<gene>
    <name evidence="2" type="ORF">SAMN05216283_11530</name>
</gene>
<accession>A0A1I2L886</accession>
<feature type="transmembrane region" description="Helical" evidence="1">
    <location>
        <begin position="21"/>
        <end position="41"/>
    </location>
</feature>
<keyword evidence="1" id="KW-0812">Transmembrane</keyword>
<dbReference type="STRING" id="655355.SAMN05216283_11530"/>
<organism evidence="2 3">
    <name type="scientific">Sunxiuqinia elliptica</name>
    <dbReference type="NCBI Taxonomy" id="655355"/>
    <lineage>
        <taxon>Bacteria</taxon>
        <taxon>Pseudomonadati</taxon>
        <taxon>Bacteroidota</taxon>
        <taxon>Bacteroidia</taxon>
        <taxon>Marinilabiliales</taxon>
        <taxon>Prolixibacteraceae</taxon>
        <taxon>Sunxiuqinia</taxon>
    </lineage>
</organism>
<protein>
    <submittedName>
        <fullName evidence="2">DNA uptake protein ComE</fullName>
    </submittedName>
</protein>
<dbReference type="SUPFAM" id="SSF47781">
    <property type="entry name" value="RuvA domain 2-like"/>
    <property type="match status" value="3"/>
</dbReference>
<dbReference type="PANTHER" id="PTHR21180:SF32">
    <property type="entry name" value="ENDONUCLEASE_EXONUCLEASE_PHOSPHATASE FAMILY DOMAIN-CONTAINING PROTEIN 1"/>
    <property type="match status" value="1"/>
</dbReference>
<dbReference type="EMBL" id="FONW01000015">
    <property type="protein sequence ID" value="SFF75572.1"/>
    <property type="molecule type" value="Genomic_DNA"/>
</dbReference>
<proteinExistence type="predicted"/>
<evidence type="ECO:0000313" key="3">
    <source>
        <dbReference type="Proteomes" id="UP000198964"/>
    </source>
</evidence>
<name>A0A1I2L886_9BACT</name>
<dbReference type="PANTHER" id="PTHR21180">
    <property type="entry name" value="ENDONUCLEASE/EXONUCLEASE/PHOSPHATASE FAMILY DOMAIN-CONTAINING PROTEIN 1"/>
    <property type="match status" value="1"/>
</dbReference>
<dbReference type="InterPro" id="IPR010994">
    <property type="entry name" value="RuvA_2-like"/>
</dbReference>
<evidence type="ECO:0000256" key="1">
    <source>
        <dbReference type="SAM" id="Phobius"/>
    </source>
</evidence>
<keyword evidence="1" id="KW-0472">Membrane</keyword>